<gene>
    <name evidence="7" type="ORF">ACFOGI_12705</name>
</gene>
<dbReference type="Pfam" id="PF05343">
    <property type="entry name" value="Peptidase_M42"/>
    <property type="match status" value="1"/>
</dbReference>
<dbReference type="CDD" id="cd05656">
    <property type="entry name" value="M42_Frv"/>
    <property type="match status" value="1"/>
</dbReference>
<dbReference type="Proteomes" id="UP001595279">
    <property type="component" value="Unassembled WGS sequence"/>
</dbReference>
<keyword evidence="2" id="KW-0031">Aminopeptidase</keyword>
<dbReference type="PIRSF" id="PIRSF001123">
    <property type="entry name" value="PepA_GA"/>
    <property type="match status" value="1"/>
</dbReference>
<dbReference type="Gene3D" id="2.40.30.40">
    <property type="entry name" value="Peptidase M42, domain 2"/>
    <property type="match status" value="1"/>
</dbReference>
<evidence type="ECO:0000313" key="8">
    <source>
        <dbReference type="Proteomes" id="UP001595279"/>
    </source>
</evidence>
<evidence type="ECO:0000256" key="5">
    <source>
        <dbReference type="ARBA" id="ARBA00022801"/>
    </source>
</evidence>
<dbReference type="PANTHER" id="PTHR32481:SF7">
    <property type="entry name" value="AMINOPEPTIDASE YHFE-RELATED"/>
    <property type="match status" value="1"/>
</dbReference>
<dbReference type="PANTHER" id="PTHR32481">
    <property type="entry name" value="AMINOPEPTIDASE"/>
    <property type="match status" value="1"/>
</dbReference>
<name>A0ABV7CYN6_9BACI</name>
<keyword evidence="4" id="KW-0479">Metal-binding</keyword>
<proteinExistence type="inferred from homology"/>
<evidence type="ECO:0000256" key="6">
    <source>
        <dbReference type="PIRNR" id="PIRNR001123"/>
    </source>
</evidence>
<keyword evidence="8" id="KW-1185">Reference proteome</keyword>
<keyword evidence="3" id="KW-0645">Protease</keyword>
<organism evidence="7 8">
    <name type="scientific">Virgibacillus xinjiangensis</name>
    <dbReference type="NCBI Taxonomy" id="393090"/>
    <lineage>
        <taxon>Bacteria</taxon>
        <taxon>Bacillati</taxon>
        <taxon>Bacillota</taxon>
        <taxon>Bacilli</taxon>
        <taxon>Bacillales</taxon>
        <taxon>Bacillaceae</taxon>
        <taxon>Virgibacillus</taxon>
    </lineage>
</organism>
<evidence type="ECO:0000256" key="3">
    <source>
        <dbReference type="ARBA" id="ARBA00022670"/>
    </source>
</evidence>
<dbReference type="SUPFAM" id="SSF101821">
    <property type="entry name" value="Aminopeptidase/glucanase lid domain"/>
    <property type="match status" value="1"/>
</dbReference>
<reference evidence="8" key="1">
    <citation type="journal article" date="2019" name="Int. J. Syst. Evol. Microbiol.">
        <title>The Global Catalogue of Microorganisms (GCM) 10K type strain sequencing project: providing services to taxonomists for standard genome sequencing and annotation.</title>
        <authorList>
            <consortium name="The Broad Institute Genomics Platform"/>
            <consortium name="The Broad Institute Genome Sequencing Center for Infectious Disease"/>
            <person name="Wu L."/>
            <person name="Ma J."/>
        </authorList>
    </citation>
    <scope>NUCLEOTIDE SEQUENCE [LARGE SCALE GENOMIC DNA]</scope>
    <source>
        <strain evidence="8">KCTC 13128</strain>
    </source>
</reference>
<dbReference type="InterPro" id="IPR023367">
    <property type="entry name" value="Peptidase_M42_dom2"/>
</dbReference>
<keyword evidence="5" id="KW-0378">Hydrolase</keyword>
<comment type="similarity">
    <text evidence="1 6">Belongs to the peptidase M42 family.</text>
</comment>
<protein>
    <submittedName>
        <fullName evidence="7">M42 family metallopeptidase</fullName>
    </submittedName>
</protein>
<dbReference type="Gene3D" id="3.40.630.10">
    <property type="entry name" value="Zn peptidases"/>
    <property type="match status" value="1"/>
</dbReference>
<comment type="caution">
    <text evidence="7">The sequence shown here is derived from an EMBL/GenBank/DDBJ whole genome shotgun (WGS) entry which is preliminary data.</text>
</comment>
<dbReference type="InterPro" id="IPR051464">
    <property type="entry name" value="Peptidase_M42_aminopept"/>
</dbReference>
<accession>A0ABV7CYN6</accession>
<dbReference type="SUPFAM" id="SSF53187">
    <property type="entry name" value="Zn-dependent exopeptidases"/>
    <property type="match status" value="1"/>
</dbReference>
<dbReference type="EMBL" id="JBHRSA010000046">
    <property type="protein sequence ID" value="MFC3041100.1"/>
    <property type="molecule type" value="Genomic_DNA"/>
</dbReference>
<evidence type="ECO:0000256" key="2">
    <source>
        <dbReference type="ARBA" id="ARBA00022438"/>
    </source>
</evidence>
<dbReference type="RefSeq" id="WP_390273170.1">
    <property type="nucleotide sequence ID" value="NZ_JBHRSA010000046.1"/>
</dbReference>
<evidence type="ECO:0000256" key="1">
    <source>
        <dbReference type="ARBA" id="ARBA00006272"/>
    </source>
</evidence>
<evidence type="ECO:0000313" key="7">
    <source>
        <dbReference type="EMBL" id="MFC3041100.1"/>
    </source>
</evidence>
<sequence>MERLLRQLSQLNGPCGYEQNVAYFIKDYLQDKADQVHMDHMGNVTARKKGGKPGPVTLLTAHMDEVGFIVKKIEDNGLLRFEKLGGHDDRILLAQPVSVLGSKEELGGVIGTLSAHYMKYDDPKKVRSHANLYIDIGAVSKEDAIDMGVEIGTPITWASENRWIGNKENRIFTGKALDDRAGCTVLLQVLNELTDQEFPGELVLLFTVQEEVGLRGAQTAISRLDDIDAALAIDTTAVSDTPEETMDQSLSLGAGTGIKVMDFSLIVQKSIKERLKQAAETSDIPYQLEVFPGIGTDGGAVAPANSGIPTGVLSIPSRYAHTPHEAVSLKDLEATKDLAKAFLLHMEDGAFTF</sequence>
<evidence type="ECO:0000256" key="4">
    <source>
        <dbReference type="ARBA" id="ARBA00022723"/>
    </source>
</evidence>
<dbReference type="InterPro" id="IPR008007">
    <property type="entry name" value="Peptidase_M42"/>
</dbReference>